<dbReference type="GO" id="GO:0003676">
    <property type="term" value="F:nucleic acid binding"/>
    <property type="evidence" value="ECO:0007669"/>
    <property type="project" value="InterPro"/>
</dbReference>
<keyword evidence="1" id="KW-0732">Signal</keyword>
<dbReference type="Proteomes" id="UP000002729">
    <property type="component" value="Unassembled WGS sequence"/>
</dbReference>
<evidence type="ECO:0000313" key="3">
    <source>
        <dbReference type="Proteomes" id="UP000002729"/>
    </source>
</evidence>
<evidence type="ECO:0000256" key="1">
    <source>
        <dbReference type="SAM" id="SignalP"/>
    </source>
</evidence>
<feature type="chain" id="PRO_5003263151" description="Tc1-like transposase DDE domain-containing protein" evidence="1">
    <location>
        <begin position="21"/>
        <end position="490"/>
    </location>
</feature>
<evidence type="ECO:0008006" key="4">
    <source>
        <dbReference type="Google" id="ProtNLM"/>
    </source>
</evidence>
<accession>F0YNQ3</accession>
<reference evidence="2 3" key="1">
    <citation type="journal article" date="2011" name="Proc. Natl. Acad. Sci. U.S.A.">
        <title>Niche of harmful alga Aureococcus anophagefferens revealed through ecogenomics.</title>
        <authorList>
            <person name="Gobler C.J."/>
            <person name="Berry D.L."/>
            <person name="Dyhrman S.T."/>
            <person name="Wilhelm S.W."/>
            <person name="Salamov A."/>
            <person name="Lobanov A.V."/>
            <person name="Zhang Y."/>
            <person name="Collier J.L."/>
            <person name="Wurch L.L."/>
            <person name="Kustka A.B."/>
            <person name="Dill B.D."/>
            <person name="Shah M."/>
            <person name="VerBerkmoes N.C."/>
            <person name="Kuo A."/>
            <person name="Terry A."/>
            <person name="Pangilinan J."/>
            <person name="Lindquist E.A."/>
            <person name="Lucas S."/>
            <person name="Paulsen I.T."/>
            <person name="Hattenrath-Lehmann T.K."/>
            <person name="Talmage S.C."/>
            <person name="Walker E.A."/>
            <person name="Koch F."/>
            <person name="Burson A.M."/>
            <person name="Marcoval M.A."/>
            <person name="Tang Y.Z."/>
            <person name="Lecleir G.R."/>
            <person name="Coyne K.J."/>
            <person name="Berg G.M."/>
            <person name="Bertrand E.M."/>
            <person name="Saito M.A."/>
            <person name="Gladyshev V.N."/>
            <person name="Grigoriev I.V."/>
        </authorList>
    </citation>
    <scope>NUCLEOTIDE SEQUENCE [LARGE SCALE GENOMIC DNA]</scope>
    <source>
        <strain evidence="3">CCMP 1984</strain>
    </source>
</reference>
<dbReference type="KEGG" id="aaf:AURANDRAFT_68164"/>
<proteinExistence type="predicted"/>
<dbReference type="Gene3D" id="3.30.420.10">
    <property type="entry name" value="Ribonuclease H-like superfamily/Ribonuclease H"/>
    <property type="match status" value="1"/>
</dbReference>
<dbReference type="AlphaFoldDB" id="F0YNQ3"/>
<name>F0YNQ3_AURAN</name>
<dbReference type="InParanoid" id="F0YNQ3"/>
<dbReference type="InterPro" id="IPR036397">
    <property type="entry name" value="RNaseH_sf"/>
</dbReference>
<dbReference type="GeneID" id="20226635"/>
<dbReference type="RefSeq" id="XP_009042044.1">
    <property type="nucleotide sequence ID" value="XM_009043796.1"/>
</dbReference>
<evidence type="ECO:0000313" key="2">
    <source>
        <dbReference type="EMBL" id="EGB03248.1"/>
    </source>
</evidence>
<gene>
    <name evidence="2" type="ORF">AURANDRAFT_68164</name>
</gene>
<protein>
    <recommendedName>
        <fullName evidence="4">Tc1-like transposase DDE domain-containing protein</fullName>
    </recommendedName>
</protein>
<keyword evidence="3" id="KW-1185">Reference proteome</keyword>
<dbReference type="EMBL" id="GL833180">
    <property type="protein sequence ID" value="EGB03248.1"/>
    <property type="molecule type" value="Genomic_DNA"/>
</dbReference>
<organism evidence="3">
    <name type="scientific">Aureococcus anophagefferens</name>
    <name type="common">Harmful bloom alga</name>
    <dbReference type="NCBI Taxonomy" id="44056"/>
    <lineage>
        <taxon>Eukaryota</taxon>
        <taxon>Sar</taxon>
        <taxon>Stramenopiles</taxon>
        <taxon>Ochrophyta</taxon>
        <taxon>Pelagophyceae</taxon>
        <taxon>Pelagomonadales</taxon>
        <taxon>Pelagomonadaceae</taxon>
        <taxon>Aureococcus</taxon>
    </lineage>
</organism>
<sequence length="490" mass="55678">MMGSAVASLAEIAMPLFAAAASSSMASSEMLLLLLRSEIDALSHAFVGKMADEFATSQHRAKQDRKRARAEAAGAADDGEKVEMIVDVNDTVAKRIKACVLLEYSGLGVTKIMNALGMNAQNFKTAGWYEKYLEHGIGALFSDGRHKVAKQMTPNTKSLVEEKARKGMNAPDIVVQVAEQRRKSGDDREAPSVRTVRRTLVDFGASYSHKGEKHMVLTPWHARWRVQFAQEWLAKILRDPNLLKRKLFTDEKKFGLYDSRHGSWNTMIEWKKDNRALPHTKARGLYRAFCWAGVGYNMKTNLMWLDQGETLKKDRYIKILEEGLVPRLPEFYDAISDSCDVRNTRAITIEVIQDNDPKHWNDQTAALFRKHKLASVASKRCDAEGNFPDKAPGPGGHMQTQDTPKFPCYSPDINSPIECSWRECQRRVLARAGEIRSRDQHIKIVEEEWKNLEFERSDKWCGINHLVMRTPDCLKEVIEQDGFDTSYMKH</sequence>
<feature type="signal peptide" evidence="1">
    <location>
        <begin position="1"/>
        <end position="20"/>
    </location>
</feature>